<dbReference type="AlphaFoldDB" id="A0A498CKD1"/>
<proteinExistence type="inferred from homology"/>
<evidence type="ECO:0000256" key="1">
    <source>
        <dbReference type="ARBA" id="ARBA00001917"/>
    </source>
</evidence>
<accession>A0A498CKD1</accession>
<dbReference type="InterPro" id="IPR001269">
    <property type="entry name" value="DUS_fam"/>
</dbReference>
<reference evidence="16 17" key="1">
    <citation type="submission" date="2018-10" db="EMBL/GenBank/DDBJ databases">
        <title>Anaerotruncus faecis sp. nov., isolated from human feces.</title>
        <authorList>
            <person name="Wang Y.-J."/>
        </authorList>
    </citation>
    <scope>NUCLEOTIDE SEQUENCE [LARGE SCALE GENOMIC DNA]</scope>
    <source>
        <strain evidence="16 17">22A2-44</strain>
    </source>
</reference>
<comment type="catalytic activity">
    <reaction evidence="11">
        <text>a 5,6-dihydrouridine in tRNA + NAD(+) = a uridine in tRNA + NADH + H(+)</text>
        <dbReference type="Rhea" id="RHEA:54452"/>
        <dbReference type="Rhea" id="RHEA-COMP:13339"/>
        <dbReference type="Rhea" id="RHEA-COMP:13887"/>
        <dbReference type="ChEBI" id="CHEBI:15378"/>
        <dbReference type="ChEBI" id="CHEBI:57540"/>
        <dbReference type="ChEBI" id="CHEBI:57945"/>
        <dbReference type="ChEBI" id="CHEBI:65315"/>
        <dbReference type="ChEBI" id="CHEBI:74443"/>
    </reaction>
</comment>
<feature type="binding site" evidence="14">
    <location>
        <begin position="224"/>
        <end position="225"/>
    </location>
    <ligand>
        <name>FMN</name>
        <dbReference type="ChEBI" id="CHEBI:58210"/>
    </ligand>
</feature>
<protein>
    <recommendedName>
        <fullName evidence="12">tRNA-dihydrouridine synthase</fullName>
        <ecNumber evidence="12">1.3.1.-</ecNumber>
    </recommendedName>
</protein>
<keyword evidence="17" id="KW-1185">Reference proteome</keyword>
<dbReference type="PANTHER" id="PTHR45846:SF1">
    <property type="entry name" value="TRNA-DIHYDROURIDINE(47) SYNTHASE [NAD(P)(+)]-LIKE"/>
    <property type="match status" value="1"/>
</dbReference>
<dbReference type="Gene3D" id="3.20.20.70">
    <property type="entry name" value="Aldolase class I"/>
    <property type="match status" value="1"/>
</dbReference>
<evidence type="ECO:0000313" key="17">
    <source>
        <dbReference type="Proteomes" id="UP000276301"/>
    </source>
</evidence>
<dbReference type="SUPFAM" id="SSF51395">
    <property type="entry name" value="FMN-linked oxidoreductases"/>
    <property type="match status" value="1"/>
</dbReference>
<dbReference type="NCBIfam" id="TIGR00737">
    <property type="entry name" value="nifR3_yhdG"/>
    <property type="match status" value="1"/>
</dbReference>
<dbReference type="Proteomes" id="UP000276301">
    <property type="component" value="Unassembled WGS sequence"/>
</dbReference>
<dbReference type="Pfam" id="PF01207">
    <property type="entry name" value="Dus"/>
    <property type="match status" value="1"/>
</dbReference>
<dbReference type="PANTHER" id="PTHR45846">
    <property type="entry name" value="TRNA-DIHYDROURIDINE(47) SYNTHASE [NAD(P)(+)]-LIKE"/>
    <property type="match status" value="1"/>
</dbReference>
<keyword evidence="14" id="KW-0547">Nucleotide-binding</keyword>
<keyword evidence="5 12" id="KW-0288">FMN</keyword>
<dbReference type="InterPro" id="IPR004652">
    <property type="entry name" value="DusB-like"/>
</dbReference>
<comment type="similarity">
    <text evidence="12">Belongs to the dus family.</text>
</comment>
<dbReference type="InterPro" id="IPR035587">
    <property type="entry name" value="DUS-like_FMN-bd"/>
</dbReference>
<feature type="binding site" evidence="14">
    <location>
        <begin position="16"/>
        <end position="18"/>
    </location>
    <ligand>
        <name>FMN</name>
        <dbReference type="ChEBI" id="CHEBI:58210"/>
    </ligand>
</feature>
<evidence type="ECO:0000256" key="13">
    <source>
        <dbReference type="PIRSR" id="PIRSR006621-1"/>
    </source>
</evidence>
<evidence type="ECO:0000256" key="5">
    <source>
        <dbReference type="ARBA" id="ARBA00022643"/>
    </source>
</evidence>
<dbReference type="InterPro" id="IPR018517">
    <property type="entry name" value="tRNA_hU_synthase_CS"/>
</dbReference>
<dbReference type="InterPro" id="IPR024036">
    <property type="entry name" value="tRNA-dHydroUridine_Synthase_C"/>
</dbReference>
<comment type="catalytic activity">
    <reaction evidence="10">
        <text>a 5,6-dihydrouridine in tRNA + NADP(+) = a uridine in tRNA + NADPH + H(+)</text>
        <dbReference type="Rhea" id="RHEA:23624"/>
        <dbReference type="Rhea" id="RHEA-COMP:13339"/>
        <dbReference type="Rhea" id="RHEA-COMP:13887"/>
        <dbReference type="ChEBI" id="CHEBI:15378"/>
        <dbReference type="ChEBI" id="CHEBI:57783"/>
        <dbReference type="ChEBI" id="CHEBI:58349"/>
        <dbReference type="ChEBI" id="CHEBI:65315"/>
        <dbReference type="ChEBI" id="CHEBI:74443"/>
    </reaction>
</comment>
<evidence type="ECO:0000256" key="6">
    <source>
        <dbReference type="ARBA" id="ARBA00022694"/>
    </source>
</evidence>
<evidence type="ECO:0000256" key="11">
    <source>
        <dbReference type="ARBA" id="ARBA00048802"/>
    </source>
</evidence>
<feature type="active site" description="Proton donor" evidence="13">
    <location>
        <position position="100"/>
    </location>
</feature>
<feature type="binding site" evidence="14">
    <location>
        <position position="70"/>
    </location>
    <ligand>
        <name>FMN</name>
        <dbReference type="ChEBI" id="CHEBI:58210"/>
    </ligand>
</feature>
<evidence type="ECO:0000256" key="12">
    <source>
        <dbReference type="PIRNR" id="PIRNR006621"/>
    </source>
</evidence>
<evidence type="ECO:0000259" key="15">
    <source>
        <dbReference type="Pfam" id="PF01207"/>
    </source>
</evidence>
<dbReference type="Gene3D" id="1.10.1200.80">
    <property type="entry name" value="Putative flavin oxidoreducatase, domain 2"/>
    <property type="match status" value="1"/>
</dbReference>
<evidence type="ECO:0000256" key="2">
    <source>
        <dbReference type="ARBA" id="ARBA00002790"/>
    </source>
</evidence>
<evidence type="ECO:0000313" key="16">
    <source>
        <dbReference type="EMBL" id="RLL09500.1"/>
    </source>
</evidence>
<feature type="binding site" evidence="14">
    <location>
        <position position="169"/>
    </location>
    <ligand>
        <name>FMN</name>
        <dbReference type="ChEBI" id="CHEBI:58210"/>
    </ligand>
</feature>
<evidence type="ECO:0000256" key="4">
    <source>
        <dbReference type="ARBA" id="ARBA00022630"/>
    </source>
</evidence>
<comment type="cofactor">
    <cofactor evidence="1 12 14">
        <name>FMN</name>
        <dbReference type="ChEBI" id="CHEBI:58210"/>
    </cofactor>
</comment>
<keyword evidence="7" id="KW-0521">NADP</keyword>
<feature type="domain" description="DUS-like FMN-binding" evidence="15">
    <location>
        <begin position="14"/>
        <end position="307"/>
    </location>
</feature>
<comment type="function">
    <text evidence="2 12">Catalyzes the synthesis of 5,6-dihydrouridine (D), a modified base found in the D-loop of most tRNAs, via the reduction of the C5-C6 double bond in target uridines.</text>
</comment>
<dbReference type="GO" id="GO:0050660">
    <property type="term" value="F:flavin adenine dinucleotide binding"/>
    <property type="evidence" value="ECO:0007669"/>
    <property type="project" value="InterPro"/>
</dbReference>
<dbReference type="CDD" id="cd02801">
    <property type="entry name" value="DUS_like_FMN"/>
    <property type="match status" value="1"/>
</dbReference>
<dbReference type="GO" id="GO:0000049">
    <property type="term" value="F:tRNA binding"/>
    <property type="evidence" value="ECO:0007669"/>
    <property type="project" value="UniProtKB-KW"/>
</dbReference>
<dbReference type="PIRSF" id="PIRSF006621">
    <property type="entry name" value="Dus"/>
    <property type="match status" value="1"/>
</dbReference>
<evidence type="ECO:0000256" key="7">
    <source>
        <dbReference type="ARBA" id="ARBA00022857"/>
    </source>
</evidence>
<gene>
    <name evidence="16" type="primary">dusB</name>
    <name evidence="16" type="ORF">D4A47_10265</name>
</gene>
<dbReference type="GO" id="GO:0017150">
    <property type="term" value="F:tRNA dihydrouridine synthase activity"/>
    <property type="evidence" value="ECO:0007669"/>
    <property type="project" value="InterPro"/>
</dbReference>
<organism evidence="16 17">
    <name type="scientific">Anaerotruncus massiliensis</name>
    <name type="common">ex Liu et al. 2021</name>
    <dbReference type="NCBI Taxonomy" id="2321404"/>
    <lineage>
        <taxon>Bacteria</taxon>
        <taxon>Bacillati</taxon>
        <taxon>Bacillota</taxon>
        <taxon>Clostridia</taxon>
        <taxon>Eubacteriales</taxon>
        <taxon>Oscillospiraceae</taxon>
        <taxon>Anaerotruncus</taxon>
    </lineage>
</organism>
<evidence type="ECO:0000256" key="8">
    <source>
        <dbReference type="ARBA" id="ARBA00022884"/>
    </source>
</evidence>
<sequence length="328" mass="35754">MKIGDIEIKRTAALAPMAGVADSAFRQICKEFGAAYMVGEMASAKGMHYSDKKTAKLLGVQDAERPIAVQLFGDEPDILAEAAKKALDYRPDVIDINMGCPAPKIAGNGGGSALMKNPALAGRITEAVVKAVPLPVTVKFRKGWDDEHVNAVEFARIMEESGAAALTVHGRTRQQFYSPPVDLDVIAAVKSAVSIPVIGNGDCVDIQSVLHMYDYTKCDLVMIGRGALGSPWLFRQVDRYFDDGSVLPAPSLAERMEVMLRHLRLICENKGERQGMREARKHAAWYMKGMRGAAAFRKRSGELCTYEDAVRLASDVLAANPDIREEMP</sequence>
<dbReference type="RefSeq" id="WP_121587218.1">
    <property type="nucleotide sequence ID" value="NZ_RCHT01000021.1"/>
</dbReference>
<comment type="caution">
    <text evidence="16">The sequence shown here is derived from an EMBL/GenBank/DDBJ whole genome shotgun (WGS) entry which is preliminary data.</text>
</comment>
<name>A0A498CKD1_9FIRM</name>
<evidence type="ECO:0000256" key="14">
    <source>
        <dbReference type="PIRSR" id="PIRSR006621-2"/>
    </source>
</evidence>
<evidence type="ECO:0000256" key="9">
    <source>
        <dbReference type="ARBA" id="ARBA00023002"/>
    </source>
</evidence>
<keyword evidence="9 12" id="KW-0560">Oxidoreductase</keyword>
<evidence type="ECO:0000256" key="10">
    <source>
        <dbReference type="ARBA" id="ARBA00048205"/>
    </source>
</evidence>
<keyword evidence="6 12" id="KW-0819">tRNA processing</keyword>
<keyword evidence="3" id="KW-0820">tRNA-binding</keyword>
<feature type="binding site" evidence="14">
    <location>
        <position position="139"/>
    </location>
    <ligand>
        <name>FMN</name>
        <dbReference type="ChEBI" id="CHEBI:58210"/>
    </ligand>
</feature>
<dbReference type="PROSITE" id="PS01136">
    <property type="entry name" value="UPF0034"/>
    <property type="match status" value="1"/>
</dbReference>
<keyword evidence="4 12" id="KW-0285">Flavoprotein</keyword>
<dbReference type="EC" id="1.3.1.-" evidence="12"/>
<keyword evidence="8" id="KW-0694">RNA-binding</keyword>
<evidence type="ECO:0000256" key="3">
    <source>
        <dbReference type="ARBA" id="ARBA00022555"/>
    </source>
</evidence>
<dbReference type="EMBL" id="RCHT01000021">
    <property type="protein sequence ID" value="RLL09500.1"/>
    <property type="molecule type" value="Genomic_DNA"/>
</dbReference>
<dbReference type="InterPro" id="IPR013785">
    <property type="entry name" value="Aldolase_TIM"/>
</dbReference>